<proteinExistence type="predicted"/>
<gene>
    <name evidence="1" type="ORF">E2C01_082945</name>
</gene>
<evidence type="ECO:0000313" key="1">
    <source>
        <dbReference type="EMBL" id="MPC88055.1"/>
    </source>
</evidence>
<protein>
    <submittedName>
        <fullName evidence="1">Uncharacterized protein</fullName>
    </submittedName>
</protein>
<name>A0A5B7IZU1_PORTR</name>
<comment type="caution">
    <text evidence="1">The sequence shown here is derived from an EMBL/GenBank/DDBJ whole genome shotgun (WGS) entry which is preliminary data.</text>
</comment>
<accession>A0A5B7IZU1</accession>
<dbReference type="AlphaFoldDB" id="A0A5B7IZU1"/>
<sequence>MSSHVASSPPSPVEVTYWGKAHVTQQTVLCSSPAARGPEQTVPAFRELHRRPLRTLPSHLVPPERCVQVRNIVGIP</sequence>
<organism evidence="1 2">
    <name type="scientific">Portunus trituberculatus</name>
    <name type="common">Swimming crab</name>
    <name type="synonym">Neptunus trituberculatus</name>
    <dbReference type="NCBI Taxonomy" id="210409"/>
    <lineage>
        <taxon>Eukaryota</taxon>
        <taxon>Metazoa</taxon>
        <taxon>Ecdysozoa</taxon>
        <taxon>Arthropoda</taxon>
        <taxon>Crustacea</taxon>
        <taxon>Multicrustacea</taxon>
        <taxon>Malacostraca</taxon>
        <taxon>Eumalacostraca</taxon>
        <taxon>Eucarida</taxon>
        <taxon>Decapoda</taxon>
        <taxon>Pleocyemata</taxon>
        <taxon>Brachyura</taxon>
        <taxon>Eubrachyura</taxon>
        <taxon>Portunoidea</taxon>
        <taxon>Portunidae</taxon>
        <taxon>Portuninae</taxon>
        <taxon>Portunus</taxon>
    </lineage>
</organism>
<dbReference type="EMBL" id="VSRR010076474">
    <property type="protein sequence ID" value="MPC88055.1"/>
    <property type="molecule type" value="Genomic_DNA"/>
</dbReference>
<reference evidence="1 2" key="1">
    <citation type="submission" date="2019-05" db="EMBL/GenBank/DDBJ databases">
        <title>Another draft genome of Portunus trituberculatus and its Hox gene families provides insights of decapod evolution.</title>
        <authorList>
            <person name="Jeong J.-H."/>
            <person name="Song I."/>
            <person name="Kim S."/>
            <person name="Choi T."/>
            <person name="Kim D."/>
            <person name="Ryu S."/>
            <person name="Kim W."/>
        </authorList>
    </citation>
    <scope>NUCLEOTIDE SEQUENCE [LARGE SCALE GENOMIC DNA]</scope>
    <source>
        <tissue evidence="1">Muscle</tissue>
    </source>
</reference>
<evidence type="ECO:0000313" key="2">
    <source>
        <dbReference type="Proteomes" id="UP000324222"/>
    </source>
</evidence>
<keyword evidence="2" id="KW-1185">Reference proteome</keyword>
<dbReference type="Proteomes" id="UP000324222">
    <property type="component" value="Unassembled WGS sequence"/>
</dbReference>